<feature type="compositionally biased region" description="Low complexity" evidence="1">
    <location>
        <begin position="139"/>
        <end position="150"/>
    </location>
</feature>
<dbReference type="Proteomes" id="UP001269267">
    <property type="component" value="Unassembled WGS sequence"/>
</dbReference>
<protein>
    <submittedName>
        <fullName evidence="2">Uncharacterized protein</fullName>
    </submittedName>
</protein>
<accession>A0ABU1GER9</accession>
<evidence type="ECO:0000256" key="1">
    <source>
        <dbReference type="SAM" id="MobiDB-lite"/>
    </source>
</evidence>
<feature type="compositionally biased region" description="Basic and acidic residues" evidence="1">
    <location>
        <begin position="157"/>
        <end position="167"/>
    </location>
</feature>
<evidence type="ECO:0000313" key="2">
    <source>
        <dbReference type="EMBL" id="MDR5875983.1"/>
    </source>
</evidence>
<organism evidence="2 3">
    <name type="scientific">Vreelandella gomseomensis</name>
    <dbReference type="NCBI Taxonomy" id="370766"/>
    <lineage>
        <taxon>Bacteria</taxon>
        <taxon>Pseudomonadati</taxon>
        <taxon>Pseudomonadota</taxon>
        <taxon>Gammaproteobacteria</taxon>
        <taxon>Oceanospirillales</taxon>
        <taxon>Halomonadaceae</taxon>
        <taxon>Vreelandella</taxon>
    </lineage>
</organism>
<sequence>MQKDTDIEALKGQADREFEYRQFEKGARTSSNKSRWKLLEGVTNWSPGLKSTPRHRTAIKDESRLDGDGRESPGQATQVTQHEMGVPPLLAEAPVPKHDLFKATSPLPDTSAEEAPVHRMNEQQQAPEGANDGHHLPPSSSSTKAASAQSFGGLFKDYADDGQDTKSARNTPLKDLLRQIDS</sequence>
<reference evidence="2 3" key="1">
    <citation type="submission" date="2023-04" db="EMBL/GenBank/DDBJ databases">
        <title>A long-awaited taxogenomic arrangement of the family Halomonadaceae.</title>
        <authorList>
            <person name="De La Haba R."/>
            <person name="Chuvochina M."/>
            <person name="Wittouck S."/>
            <person name="Arahal D.R."/>
            <person name="Sanchez-Porro C."/>
            <person name="Hugenholtz P."/>
            <person name="Ventosa A."/>
        </authorList>
    </citation>
    <scope>NUCLEOTIDE SEQUENCE [LARGE SCALE GENOMIC DNA]</scope>
    <source>
        <strain evidence="2 3">DSM 18042</strain>
    </source>
</reference>
<dbReference type="EMBL" id="JARWAI010000010">
    <property type="protein sequence ID" value="MDR5875983.1"/>
    <property type="molecule type" value="Genomic_DNA"/>
</dbReference>
<dbReference type="RefSeq" id="WP_230447432.1">
    <property type="nucleotide sequence ID" value="NZ_JARWAI010000010.1"/>
</dbReference>
<evidence type="ECO:0000313" key="3">
    <source>
        <dbReference type="Proteomes" id="UP001269267"/>
    </source>
</evidence>
<gene>
    <name evidence="2" type="ORF">QC815_13770</name>
</gene>
<name>A0ABU1GER9_9GAMM</name>
<feature type="compositionally biased region" description="Basic and acidic residues" evidence="1">
    <location>
        <begin position="58"/>
        <end position="71"/>
    </location>
</feature>
<comment type="caution">
    <text evidence="2">The sequence shown here is derived from an EMBL/GenBank/DDBJ whole genome shotgun (WGS) entry which is preliminary data.</text>
</comment>
<feature type="region of interest" description="Disordered" evidence="1">
    <location>
        <begin position="44"/>
        <end position="182"/>
    </location>
</feature>
<proteinExistence type="predicted"/>
<keyword evidence="3" id="KW-1185">Reference proteome</keyword>